<feature type="transmembrane region" description="Helical" evidence="6">
    <location>
        <begin position="104"/>
        <end position="125"/>
    </location>
</feature>
<feature type="transmembrane region" description="Helical" evidence="6">
    <location>
        <begin position="256"/>
        <end position="273"/>
    </location>
</feature>
<comment type="subcellular location">
    <subcellularLocation>
        <location evidence="1">Cell membrane</location>
        <topology evidence="1">Multi-pass membrane protein</topology>
    </subcellularLocation>
</comment>
<feature type="transmembrane region" description="Helical" evidence="6">
    <location>
        <begin position="223"/>
        <end position="244"/>
    </location>
</feature>
<dbReference type="GO" id="GO:0005886">
    <property type="term" value="C:plasma membrane"/>
    <property type="evidence" value="ECO:0007669"/>
    <property type="project" value="UniProtKB-SubCell"/>
</dbReference>
<proteinExistence type="predicted"/>
<feature type="transmembrane region" description="Helical" evidence="6">
    <location>
        <begin position="132"/>
        <end position="151"/>
    </location>
</feature>
<feature type="transmembrane region" description="Helical" evidence="6">
    <location>
        <begin position="190"/>
        <end position="211"/>
    </location>
</feature>
<keyword evidence="5 6" id="KW-0472">Membrane</keyword>
<reference evidence="8 9" key="1">
    <citation type="submission" date="2018-08" db="EMBL/GenBank/DDBJ databases">
        <title>Complete genome of the Arcobacter molluscorum type strain LMG 25693.</title>
        <authorList>
            <person name="Miller W.G."/>
            <person name="Yee E."/>
            <person name="Bono J.L."/>
        </authorList>
    </citation>
    <scope>NUCLEOTIDE SEQUENCE [LARGE SCALE GENOMIC DNA]</scope>
    <source>
        <strain evidence="8 9">CECT 7696</strain>
    </source>
</reference>
<keyword evidence="3 6" id="KW-0812">Transmembrane</keyword>
<feature type="transmembrane region" description="Helical" evidence="6">
    <location>
        <begin position="17"/>
        <end position="35"/>
    </location>
</feature>
<name>A0AB33GZ94_9BACT</name>
<feature type="domain" description="EamA" evidence="7">
    <location>
        <begin position="16"/>
        <end position="149"/>
    </location>
</feature>
<dbReference type="InterPro" id="IPR050638">
    <property type="entry name" value="AA-Vitamin_Transporters"/>
</dbReference>
<dbReference type="Pfam" id="PF00892">
    <property type="entry name" value="EamA"/>
    <property type="match status" value="2"/>
</dbReference>
<feature type="domain" description="EamA" evidence="7">
    <location>
        <begin position="165"/>
        <end position="295"/>
    </location>
</feature>
<evidence type="ECO:0000256" key="5">
    <source>
        <dbReference type="ARBA" id="ARBA00023136"/>
    </source>
</evidence>
<gene>
    <name evidence="8" type="ORF">AMOL_1318</name>
</gene>
<evidence type="ECO:0000256" key="3">
    <source>
        <dbReference type="ARBA" id="ARBA00022692"/>
    </source>
</evidence>
<organism evidence="8 9">
    <name type="scientific">Malaciobacter molluscorum LMG 25693</name>
    <dbReference type="NCBI Taxonomy" id="870501"/>
    <lineage>
        <taxon>Bacteria</taxon>
        <taxon>Pseudomonadati</taxon>
        <taxon>Campylobacterota</taxon>
        <taxon>Epsilonproteobacteria</taxon>
        <taxon>Campylobacterales</taxon>
        <taxon>Arcobacteraceae</taxon>
        <taxon>Malaciobacter</taxon>
    </lineage>
</organism>
<evidence type="ECO:0000256" key="6">
    <source>
        <dbReference type="SAM" id="Phobius"/>
    </source>
</evidence>
<dbReference type="Proteomes" id="UP000262712">
    <property type="component" value="Chromosome"/>
</dbReference>
<dbReference type="InterPro" id="IPR000620">
    <property type="entry name" value="EamA_dom"/>
</dbReference>
<protein>
    <submittedName>
        <fullName evidence="8">EamA/RhaT family transporter</fullName>
    </submittedName>
</protein>
<dbReference type="PANTHER" id="PTHR32322">
    <property type="entry name" value="INNER MEMBRANE TRANSPORTER"/>
    <property type="match status" value="1"/>
</dbReference>
<evidence type="ECO:0000256" key="4">
    <source>
        <dbReference type="ARBA" id="ARBA00022989"/>
    </source>
</evidence>
<feature type="transmembrane region" description="Helical" evidence="6">
    <location>
        <begin position="279"/>
        <end position="296"/>
    </location>
</feature>
<dbReference type="PANTHER" id="PTHR32322:SF18">
    <property type="entry name" value="S-ADENOSYLMETHIONINE_S-ADENOSYLHOMOCYSTEINE TRANSPORTER"/>
    <property type="match status" value="1"/>
</dbReference>
<dbReference type="SUPFAM" id="SSF103481">
    <property type="entry name" value="Multidrug resistance efflux transporter EmrE"/>
    <property type="match status" value="2"/>
</dbReference>
<dbReference type="RefSeq" id="WP_228149999.1">
    <property type="nucleotide sequence ID" value="NZ_CP032098.1"/>
</dbReference>
<evidence type="ECO:0000259" key="7">
    <source>
        <dbReference type="Pfam" id="PF00892"/>
    </source>
</evidence>
<evidence type="ECO:0000256" key="2">
    <source>
        <dbReference type="ARBA" id="ARBA00022475"/>
    </source>
</evidence>
<evidence type="ECO:0000256" key="1">
    <source>
        <dbReference type="ARBA" id="ARBA00004651"/>
    </source>
</evidence>
<dbReference type="KEGG" id="amol:AMOL_1318"/>
<feature type="transmembrane region" description="Helical" evidence="6">
    <location>
        <begin position="47"/>
        <end position="66"/>
    </location>
</feature>
<keyword evidence="4 6" id="KW-1133">Transmembrane helix</keyword>
<dbReference type="InterPro" id="IPR037185">
    <property type="entry name" value="EmrE-like"/>
</dbReference>
<dbReference type="EMBL" id="CP032098">
    <property type="protein sequence ID" value="AXX92294.1"/>
    <property type="molecule type" value="Genomic_DNA"/>
</dbReference>
<keyword evidence="2" id="KW-1003">Cell membrane</keyword>
<feature type="transmembrane region" description="Helical" evidence="6">
    <location>
        <begin position="78"/>
        <end position="98"/>
    </location>
</feature>
<evidence type="ECO:0000313" key="8">
    <source>
        <dbReference type="EMBL" id="AXX92294.1"/>
    </source>
</evidence>
<sequence>MKTMIFNENKDSKDNKYYIFIFLAMVSWGIAWPASKAATMHSSPEIAAFWRYAISFISIIPILFYLKISFKADKIGIIYMFIAGILSAGFNYSTFLGLSYGQAGYGGTIMTSLAPIFTYFLSIIFLKNKVTLMQSIALFIGISATIILLKVPTEGIHFLNVNTAFFVISALCWAFMTILSKKSSAHVDPLLYTLIIFFITTIVNYIIAIPFHPFLIFNYDETFWLTILYVGLFSGTFSTTLFFVSIKKIGADKTATFMFIIPAVAILSSNLIYHEKILFSTILGCILSFLAVIIYNKRKVKQ</sequence>
<evidence type="ECO:0000313" key="9">
    <source>
        <dbReference type="Proteomes" id="UP000262712"/>
    </source>
</evidence>
<accession>A0AB33GZ94</accession>
<feature type="transmembrane region" description="Helical" evidence="6">
    <location>
        <begin position="157"/>
        <end position="178"/>
    </location>
</feature>
<dbReference type="AlphaFoldDB" id="A0AB33GZ94"/>